<feature type="compositionally biased region" description="Low complexity" evidence="1">
    <location>
        <begin position="204"/>
        <end position="213"/>
    </location>
</feature>
<gene>
    <name evidence="2" type="ORF">Tci_063135</name>
</gene>
<evidence type="ECO:0000256" key="1">
    <source>
        <dbReference type="SAM" id="MobiDB-lite"/>
    </source>
</evidence>
<accession>A0A6L2NZV8</accession>
<feature type="compositionally biased region" description="Low complexity" evidence="1">
    <location>
        <begin position="129"/>
        <end position="140"/>
    </location>
</feature>
<protein>
    <submittedName>
        <fullName evidence="2">Uncharacterized protein</fullName>
    </submittedName>
</protein>
<proteinExistence type="predicted"/>
<organism evidence="2">
    <name type="scientific">Tanacetum cinerariifolium</name>
    <name type="common">Dalmatian daisy</name>
    <name type="synonym">Chrysanthemum cinerariifolium</name>
    <dbReference type="NCBI Taxonomy" id="118510"/>
    <lineage>
        <taxon>Eukaryota</taxon>
        <taxon>Viridiplantae</taxon>
        <taxon>Streptophyta</taxon>
        <taxon>Embryophyta</taxon>
        <taxon>Tracheophyta</taxon>
        <taxon>Spermatophyta</taxon>
        <taxon>Magnoliopsida</taxon>
        <taxon>eudicotyledons</taxon>
        <taxon>Gunneridae</taxon>
        <taxon>Pentapetalae</taxon>
        <taxon>asterids</taxon>
        <taxon>campanulids</taxon>
        <taxon>Asterales</taxon>
        <taxon>Asteraceae</taxon>
        <taxon>Asteroideae</taxon>
        <taxon>Anthemideae</taxon>
        <taxon>Anthemidinae</taxon>
        <taxon>Tanacetum</taxon>
    </lineage>
</organism>
<feature type="region of interest" description="Disordered" evidence="1">
    <location>
        <begin position="186"/>
        <end position="216"/>
    </location>
</feature>
<comment type="caution">
    <text evidence="2">The sequence shown here is derived from an EMBL/GenBank/DDBJ whole genome shotgun (WGS) entry which is preliminary data.</text>
</comment>
<feature type="compositionally biased region" description="Low complexity" evidence="1">
    <location>
        <begin position="186"/>
        <end position="196"/>
    </location>
</feature>
<evidence type="ECO:0000313" key="2">
    <source>
        <dbReference type="EMBL" id="GEU91157.1"/>
    </source>
</evidence>
<dbReference type="AlphaFoldDB" id="A0A6L2NZV8"/>
<reference evidence="2" key="1">
    <citation type="journal article" date="2019" name="Sci. Rep.">
        <title>Draft genome of Tanacetum cinerariifolium, the natural source of mosquito coil.</title>
        <authorList>
            <person name="Yamashiro T."/>
            <person name="Shiraishi A."/>
            <person name="Satake H."/>
            <person name="Nakayama K."/>
        </authorList>
    </citation>
    <scope>NUCLEOTIDE SEQUENCE</scope>
</reference>
<dbReference type="EMBL" id="BKCJ010010343">
    <property type="protein sequence ID" value="GEU91157.1"/>
    <property type="molecule type" value="Genomic_DNA"/>
</dbReference>
<sequence>MVPYKAFACVCGAGDVVLSLGASSTLSYSLGHSTPPCYSTGPSTPQSFSSGPSRNAECSNCKLLLGKITVLKATVEMYMHPEKCTLTSAALLHEVYNDMRKLSLSFGISLGAPSTPSFSPGPSTPPSYSPRSSTPQRYSSGPSRNAERSNCKLLLASGKLIWMWIFSWKEEGVCLLTSSLGASSTLSYSPENSTPPSYSPRPSTPQSYSSRPSKNAEHSNCKLLLGKITVLKATVEMYMHPKQYTLTSAALLHEVYNDMRKLSLE</sequence>
<feature type="region of interest" description="Disordered" evidence="1">
    <location>
        <begin position="115"/>
        <end position="146"/>
    </location>
</feature>
<name>A0A6L2NZV8_TANCI</name>